<dbReference type="PANTHER" id="PTHR30250:SF29">
    <property type="entry name" value="POLYSACCHARIDE BIOSYNTHESIS PROTEIN C-TERMINAL DOMAIN-CONTAINING PROTEIN"/>
    <property type="match status" value="1"/>
</dbReference>
<evidence type="ECO:0000313" key="8">
    <source>
        <dbReference type="Proteomes" id="UP000605259"/>
    </source>
</evidence>
<keyword evidence="3 6" id="KW-0812">Transmembrane</keyword>
<dbReference type="InterPro" id="IPR002797">
    <property type="entry name" value="Polysacc_synth"/>
</dbReference>
<feature type="transmembrane region" description="Helical" evidence="6">
    <location>
        <begin position="409"/>
        <end position="427"/>
    </location>
</feature>
<comment type="subcellular location">
    <subcellularLocation>
        <location evidence="1">Cell membrane</location>
        <topology evidence="1">Multi-pass membrane protein</topology>
    </subcellularLocation>
</comment>
<evidence type="ECO:0000313" key="7">
    <source>
        <dbReference type="EMBL" id="GGE84699.1"/>
    </source>
</evidence>
<keyword evidence="7" id="KW-0813">Transport</keyword>
<feature type="transmembrane region" description="Helical" evidence="6">
    <location>
        <begin position="87"/>
        <end position="107"/>
    </location>
</feature>
<feature type="transmembrane region" description="Helical" evidence="6">
    <location>
        <begin position="283"/>
        <end position="302"/>
    </location>
</feature>
<comment type="caution">
    <text evidence="7">The sequence shown here is derived from an EMBL/GenBank/DDBJ whole genome shotgun (WGS) entry which is preliminary data.</text>
</comment>
<feature type="transmembrane region" description="Helical" evidence="6">
    <location>
        <begin position="48"/>
        <end position="66"/>
    </location>
</feature>
<organism evidence="7 8">
    <name type="scientific">Priestia taiwanensis</name>
    <dbReference type="NCBI Taxonomy" id="1347902"/>
    <lineage>
        <taxon>Bacteria</taxon>
        <taxon>Bacillati</taxon>
        <taxon>Bacillota</taxon>
        <taxon>Bacilli</taxon>
        <taxon>Bacillales</taxon>
        <taxon>Bacillaceae</taxon>
        <taxon>Priestia</taxon>
    </lineage>
</organism>
<protein>
    <submittedName>
        <fullName evidence="7">Sugar transporter</fullName>
    </submittedName>
</protein>
<evidence type="ECO:0000256" key="4">
    <source>
        <dbReference type="ARBA" id="ARBA00022989"/>
    </source>
</evidence>
<accession>A0A917AXU4</accession>
<keyword evidence="5 6" id="KW-0472">Membrane</keyword>
<dbReference type="Proteomes" id="UP000605259">
    <property type="component" value="Unassembled WGS sequence"/>
</dbReference>
<dbReference type="PIRSF" id="PIRSF038958">
    <property type="entry name" value="PG_synth_SpoVB"/>
    <property type="match status" value="1"/>
</dbReference>
<feature type="transmembrane region" description="Helical" evidence="6">
    <location>
        <begin position="352"/>
        <end position="376"/>
    </location>
</feature>
<evidence type="ECO:0000256" key="5">
    <source>
        <dbReference type="ARBA" id="ARBA00023136"/>
    </source>
</evidence>
<dbReference type="EMBL" id="BMFK01000008">
    <property type="protein sequence ID" value="GGE84699.1"/>
    <property type="molecule type" value="Genomic_DNA"/>
</dbReference>
<feature type="transmembrane region" description="Helical" evidence="6">
    <location>
        <begin position="227"/>
        <end position="251"/>
    </location>
</feature>
<proteinExistence type="predicted"/>
<dbReference type="CDD" id="cd13124">
    <property type="entry name" value="MATE_SpoVB_like"/>
    <property type="match status" value="1"/>
</dbReference>
<dbReference type="GO" id="GO:0005886">
    <property type="term" value="C:plasma membrane"/>
    <property type="evidence" value="ECO:0007669"/>
    <property type="project" value="UniProtKB-SubCell"/>
</dbReference>
<feature type="transmembrane region" description="Helical" evidence="6">
    <location>
        <begin position="483"/>
        <end position="502"/>
    </location>
</feature>
<evidence type="ECO:0000256" key="6">
    <source>
        <dbReference type="SAM" id="Phobius"/>
    </source>
</evidence>
<evidence type="ECO:0000256" key="2">
    <source>
        <dbReference type="ARBA" id="ARBA00022475"/>
    </source>
</evidence>
<dbReference type="AlphaFoldDB" id="A0A917AXU4"/>
<sequence>MQEQKMWKGAAILTISALFLKILSAMYRIPYQNMVGDVGYYIYQQVYPFFGVGVTLATYGFPIVIAKMIADKREEGKNDEIREIVKVSLYALSIVGVVIFVCLFVGAEAIASFMGDENLTSLIQVIAFYFLLFPLISVLRGYFQGKFIMMPTAMSQVAEQIIRVGVILCASYVMIRVGFNSYEIGSAAISGSVFGAIAAVIVLVLYRRKEGFSLHPRGIYSSDNRKMMKYILVQGITICICNLVLVLIQLVDASNFYSLLVDGGMGEEISKEMKGVYDRSLPLVQVGTVVATSIALALVPQLGRGSEVERGEKITLVIKFCFVFSIGATIGLACIAEPTNIMLYKNDKGTNIIVLLSFSILLSSLAISTAAILQGLNETIRPAIHVIGGIILKWIGNMLLIPFFGIEGAAIATLISLCVIVLLNIKSLQIITTIQWKDVFYIVFKSGWAACLMAICVTMYVFVGETYMNFFEHARANAAVQSLSAAMIGGFIYLILLVRLRVIEETEMSMFIKNKKVKNFISWISGR</sequence>
<dbReference type="RefSeq" id="WP_188390065.1">
    <property type="nucleotide sequence ID" value="NZ_BMFK01000008.1"/>
</dbReference>
<feature type="transmembrane region" description="Helical" evidence="6">
    <location>
        <begin position="119"/>
        <end position="139"/>
    </location>
</feature>
<dbReference type="InterPro" id="IPR024923">
    <property type="entry name" value="PG_synth_SpoVB"/>
</dbReference>
<dbReference type="PANTHER" id="PTHR30250">
    <property type="entry name" value="PST FAMILY PREDICTED COLANIC ACID TRANSPORTER"/>
    <property type="match status" value="1"/>
</dbReference>
<evidence type="ECO:0000256" key="1">
    <source>
        <dbReference type="ARBA" id="ARBA00004651"/>
    </source>
</evidence>
<keyword evidence="4 6" id="KW-1133">Transmembrane helix</keyword>
<keyword evidence="8" id="KW-1185">Reference proteome</keyword>
<gene>
    <name evidence="7" type="ORF">GCM10007140_37760</name>
</gene>
<evidence type="ECO:0000256" key="3">
    <source>
        <dbReference type="ARBA" id="ARBA00022692"/>
    </source>
</evidence>
<name>A0A917AXU4_9BACI</name>
<keyword evidence="7" id="KW-0762">Sugar transport</keyword>
<reference evidence="7" key="2">
    <citation type="submission" date="2020-09" db="EMBL/GenBank/DDBJ databases">
        <authorList>
            <person name="Sun Q."/>
            <person name="Zhou Y."/>
        </authorList>
    </citation>
    <scope>NUCLEOTIDE SEQUENCE</scope>
    <source>
        <strain evidence="7">CGMCC 1.12698</strain>
    </source>
</reference>
<dbReference type="Pfam" id="PF01943">
    <property type="entry name" value="Polysacc_synt"/>
    <property type="match status" value="1"/>
</dbReference>
<feature type="transmembrane region" description="Helical" evidence="6">
    <location>
        <begin position="314"/>
        <end position="332"/>
    </location>
</feature>
<reference evidence="7" key="1">
    <citation type="journal article" date="2014" name="Int. J. Syst. Evol. Microbiol.">
        <title>Complete genome sequence of Corynebacterium casei LMG S-19264T (=DSM 44701T), isolated from a smear-ripened cheese.</title>
        <authorList>
            <consortium name="US DOE Joint Genome Institute (JGI-PGF)"/>
            <person name="Walter F."/>
            <person name="Albersmeier A."/>
            <person name="Kalinowski J."/>
            <person name="Ruckert C."/>
        </authorList>
    </citation>
    <scope>NUCLEOTIDE SEQUENCE</scope>
    <source>
        <strain evidence="7">CGMCC 1.12698</strain>
    </source>
</reference>
<feature type="transmembrane region" description="Helical" evidence="6">
    <location>
        <begin position="383"/>
        <end position="403"/>
    </location>
</feature>
<keyword evidence="2" id="KW-1003">Cell membrane</keyword>
<feature type="transmembrane region" description="Helical" evidence="6">
    <location>
        <begin position="160"/>
        <end position="179"/>
    </location>
</feature>
<feature type="transmembrane region" description="Helical" evidence="6">
    <location>
        <begin position="439"/>
        <end position="463"/>
    </location>
</feature>
<dbReference type="InterPro" id="IPR050833">
    <property type="entry name" value="Poly_Biosynth_Transport"/>
</dbReference>
<feature type="transmembrane region" description="Helical" evidence="6">
    <location>
        <begin position="185"/>
        <end position="206"/>
    </location>
</feature>